<name>A0ABY1L1M8_9FLAO</name>
<organism evidence="3 4">
    <name type="scientific">Zobellia uliginosa</name>
    <dbReference type="NCBI Taxonomy" id="143224"/>
    <lineage>
        <taxon>Bacteria</taxon>
        <taxon>Pseudomonadati</taxon>
        <taxon>Bacteroidota</taxon>
        <taxon>Flavobacteriia</taxon>
        <taxon>Flavobacteriales</taxon>
        <taxon>Flavobacteriaceae</taxon>
        <taxon>Zobellia</taxon>
    </lineage>
</organism>
<dbReference type="GO" id="GO:0016746">
    <property type="term" value="F:acyltransferase activity"/>
    <property type="evidence" value="ECO:0007669"/>
    <property type="project" value="UniProtKB-KW"/>
</dbReference>
<dbReference type="CDD" id="cd07992">
    <property type="entry name" value="LPLAT_AAK14816-like"/>
    <property type="match status" value="1"/>
</dbReference>
<keyword evidence="3" id="KW-0808">Transferase</keyword>
<keyword evidence="1" id="KW-0472">Membrane</keyword>
<dbReference type="Proteomes" id="UP000185728">
    <property type="component" value="Unassembled WGS sequence"/>
</dbReference>
<dbReference type="InterPro" id="IPR052744">
    <property type="entry name" value="GPAT/DAPAT"/>
</dbReference>
<dbReference type="RefSeq" id="WP_076456090.1">
    <property type="nucleotide sequence ID" value="NZ_FTOB01000004.1"/>
</dbReference>
<evidence type="ECO:0000313" key="4">
    <source>
        <dbReference type="Proteomes" id="UP000185728"/>
    </source>
</evidence>
<reference evidence="3 4" key="1">
    <citation type="submission" date="2017-01" db="EMBL/GenBank/DDBJ databases">
        <authorList>
            <person name="Varghese N."/>
            <person name="Submissions S."/>
        </authorList>
    </citation>
    <scope>NUCLEOTIDE SEQUENCE [LARGE SCALE GENOMIC DNA]</scope>
    <source>
        <strain evidence="3 4">DSM 2061</strain>
    </source>
</reference>
<keyword evidence="3" id="KW-0012">Acyltransferase</keyword>
<evidence type="ECO:0000313" key="3">
    <source>
        <dbReference type="EMBL" id="SIS88399.1"/>
    </source>
</evidence>
<comment type="caution">
    <text evidence="3">The sequence shown here is derived from an EMBL/GenBank/DDBJ whole genome shotgun (WGS) entry which is preliminary data.</text>
</comment>
<accession>A0ABY1L1M8</accession>
<keyword evidence="4" id="KW-1185">Reference proteome</keyword>
<dbReference type="SUPFAM" id="SSF69593">
    <property type="entry name" value="Glycerol-3-phosphate (1)-acyltransferase"/>
    <property type="match status" value="1"/>
</dbReference>
<proteinExistence type="predicted"/>
<feature type="domain" description="Phospholipid/glycerol acyltransferase" evidence="2">
    <location>
        <begin position="38"/>
        <end position="165"/>
    </location>
</feature>
<dbReference type="PANTHER" id="PTHR31605:SF0">
    <property type="entry name" value="GLYCEROL-3-PHOSPHATE O-ACYLTRANSFERASE 1"/>
    <property type="match status" value="1"/>
</dbReference>
<sequence>MKNIGYRLLKVWIKSGLYLYYGKIRVSGLENVPKDKAVLFLPNHQGALLDVLLIAIDCNRKPFFLTRSDVFTKPTLKKFFSYLRMIPIYRIRDGREALKNNQAVFDQCAEIFKDNHAIVMFPEANHNIKRRVRPLSKGFTRILFNAVERLPETELYIVPVGLNYRSNSGFPDKVALYYDKNILVNTLYDPKDVQASVNRVKGKVSDRLKQLTTHIEDFNNYENIAGQLNRMDVDFLNPFETNKVIEGLDPSVKVSGQVRKKGPLRAVADAIFEVLNFPVILLWRKWAKPKVWEPEFMGTLRFGFSLLAYPVYYALLFTCIALFCDSLVALAVILALFVYNWAYVRSN</sequence>
<feature type="transmembrane region" description="Helical" evidence="1">
    <location>
        <begin position="306"/>
        <end position="339"/>
    </location>
</feature>
<gene>
    <name evidence="3" type="ORF">SAMN05421766_104614</name>
</gene>
<evidence type="ECO:0000259" key="2">
    <source>
        <dbReference type="SMART" id="SM00563"/>
    </source>
</evidence>
<dbReference type="EMBL" id="FTOB01000004">
    <property type="protein sequence ID" value="SIS88399.1"/>
    <property type="molecule type" value="Genomic_DNA"/>
</dbReference>
<protein>
    <submittedName>
        <fullName evidence="3">1-acyl-sn-glycerol-3-phosphate acyltransferase</fullName>
    </submittedName>
</protein>
<keyword evidence="1" id="KW-0812">Transmembrane</keyword>
<dbReference type="Pfam" id="PF01553">
    <property type="entry name" value="Acyltransferase"/>
    <property type="match status" value="1"/>
</dbReference>
<dbReference type="InterPro" id="IPR002123">
    <property type="entry name" value="Plipid/glycerol_acylTrfase"/>
</dbReference>
<keyword evidence="1" id="KW-1133">Transmembrane helix</keyword>
<dbReference type="PANTHER" id="PTHR31605">
    <property type="entry name" value="GLYCEROL-3-PHOSPHATE O-ACYLTRANSFERASE 1"/>
    <property type="match status" value="1"/>
</dbReference>
<evidence type="ECO:0000256" key="1">
    <source>
        <dbReference type="SAM" id="Phobius"/>
    </source>
</evidence>
<dbReference type="SMART" id="SM00563">
    <property type="entry name" value="PlsC"/>
    <property type="match status" value="1"/>
</dbReference>